<gene>
    <name evidence="7" type="ORF">IAD20_03485</name>
</gene>
<keyword evidence="2 4" id="KW-0472">Membrane</keyword>
<dbReference type="EMBL" id="DVNC01000026">
    <property type="protein sequence ID" value="HIU53125.1"/>
    <property type="molecule type" value="Genomic_DNA"/>
</dbReference>
<evidence type="ECO:0000256" key="4">
    <source>
        <dbReference type="PROSITE-ProRule" id="PRU00473"/>
    </source>
</evidence>
<accession>A0A9D1M3H3</accession>
<dbReference type="Gene3D" id="3.30.1330.60">
    <property type="entry name" value="OmpA-like domain"/>
    <property type="match status" value="1"/>
</dbReference>
<feature type="signal peptide" evidence="5">
    <location>
        <begin position="1"/>
        <end position="18"/>
    </location>
</feature>
<reference evidence="7" key="2">
    <citation type="journal article" date="2021" name="PeerJ">
        <title>Extensive microbial diversity within the chicken gut microbiome revealed by metagenomics and culture.</title>
        <authorList>
            <person name="Gilroy R."/>
            <person name="Ravi A."/>
            <person name="Getino M."/>
            <person name="Pursley I."/>
            <person name="Horton D.L."/>
            <person name="Alikhan N.F."/>
            <person name="Baker D."/>
            <person name="Gharbi K."/>
            <person name="Hall N."/>
            <person name="Watson M."/>
            <person name="Adriaenssens E.M."/>
            <person name="Foster-Nyarko E."/>
            <person name="Jarju S."/>
            <person name="Secka A."/>
            <person name="Antonio M."/>
            <person name="Oren A."/>
            <person name="Chaudhuri R.R."/>
            <person name="La Ragione R."/>
            <person name="Hildebrand F."/>
            <person name="Pallen M.J."/>
        </authorList>
    </citation>
    <scope>NUCLEOTIDE SEQUENCE</scope>
    <source>
        <strain evidence="7">ChiW3-316</strain>
    </source>
</reference>
<protein>
    <submittedName>
        <fullName evidence="7">OmpA family protein</fullName>
    </submittedName>
</protein>
<evidence type="ECO:0000256" key="5">
    <source>
        <dbReference type="SAM" id="SignalP"/>
    </source>
</evidence>
<proteinExistence type="predicted"/>
<reference evidence="7" key="1">
    <citation type="submission" date="2020-10" db="EMBL/GenBank/DDBJ databases">
        <authorList>
            <person name="Gilroy R."/>
        </authorList>
    </citation>
    <scope>NUCLEOTIDE SEQUENCE</scope>
    <source>
        <strain evidence="7">ChiW3-316</strain>
    </source>
</reference>
<feature type="chain" id="PRO_5038824155" evidence="5">
    <location>
        <begin position="19"/>
        <end position="212"/>
    </location>
</feature>
<dbReference type="PRINTS" id="PR01021">
    <property type="entry name" value="OMPADOMAIN"/>
</dbReference>
<keyword evidence="5" id="KW-0732">Signal</keyword>
<comment type="caution">
    <text evidence="7">The sequence shown here is derived from an EMBL/GenBank/DDBJ whole genome shotgun (WGS) entry which is preliminary data.</text>
</comment>
<feature type="domain" description="OmpA-like" evidence="6">
    <location>
        <begin position="95"/>
        <end position="212"/>
    </location>
</feature>
<dbReference type="PROSITE" id="PS51123">
    <property type="entry name" value="OMPA_2"/>
    <property type="match status" value="1"/>
</dbReference>
<dbReference type="PANTHER" id="PTHR30329:SF21">
    <property type="entry name" value="LIPOPROTEIN YIAD-RELATED"/>
    <property type="match status" value="1"/>
</dbReference>
<dbReference type="InterPro" id="IPR006665">
    <property type="entry name" value="OmpA-like"/>
</dbReference>
<evidence type="ECO:0000259" key="6">
    <source>
        <dbReference type="PROSITE" id="PS51123"/>
    </source>
</evidence>
<dbReference type="CDD" id="cd07185">
    <property type="entry name" value="OmpA_C-like"/>
    <property type="match status" value="1"/>
</dbReference>
<organism evidence="7 8">
    <name type="scientific">Candidatus Scatocola faecipullorum</name>
    <dbReference type="NCBI Taxonomy" id="2840917"/>
    <lineage>
        <taxon>Bacteria</taxon>
        <taxon>Pseudomonadati</taxon>
        <taxon>Pseudomonadota</taxon>
        <taxon>Alphaproteobacteria</taxon>
        <taxon>Rhodospirillales</taxon>
        <taxon>Rhodospirillaceae</taxon>
        <taxon>Rhodospirillaceae incertae sedis</taxon>
        <taxon>Candidatus Scatocola</taxon>
    </lineage>
</organism>
<dbReference type="InterPro" id="IPR006664">
    <property type="entry name" value="OMP_bac"/>
</dbReference>
<dbReference type="InterPro" id="IPR050330">
    <property type="entry name" value="Bact_OuterMem_StrucFunc"/>
</dbReference>
<evidence type="ECO:0000313" key="8">
    <source>
        <dbReference type="Proteomes" id="UP000824107"/>
    </source>
</evidence>
<dbReference type="PROSITE" id="PS51257">
    <property type="entry name" value="PROKAR_LIPOPROTEIN"/>
    <property type="match status" value="1"/>
</dbReference>
<name>A0A9D1M3H3_9PROT</name>
<comment type="subcellular location">
    <subcellularLocation>
        <location evidence="1">Cell outer membrane</location>
    </subcellularLocation>
</comment>
<dbReference type="InterPro" id="IPR036737">
    <property type="entry name" value="OmpA-like_sf"/>
</dbReference>
<dbReference type="AlphaFoldDB" id="A0A9D1M3H3"/>
<keyword evidence="3" id="KW-0998">Cell outer membrane</keyword>
<evidence type="ECO:0000256" key="1">
    <source>
        <dbReference type="ARBA" id="ARBA00004442"/>
    </source>
</evidence>
<dbReference type="GO" id="GO:0009279">
    <property type="term" value="C:cell outer membrane"/>
    <property type="evidence" value="ECO:0007669"/>
    <property type="project" value="UniProtKB-SubCell"/>
</dbReference>
<dbReference type="Pfam" id="PF00691">
    <property type="entry name" value="OmpA"/>
    <property type="match status" value="1"/>
</dbReference>
<dbReference type="PANTHER" id="PTHR30329">
    <property type="entry name" value="STATOR ELEMENT OF FLAGELLAR MOTOR COMPLEX"/>
    <property type="match status" value="1"/>
</dbReference>
<dbReference type="SUPFAM" id="SSF103088">
    <property type="entry name" value="OmpA-like"/>
    <property type="match status" value="1"/>
</dbReference>
<sequence length="212" mass="21918">MKKLIMSVAALSLLAACATDPYTGESKVSKTAWGTGIGAVAGAGIGALVGGEKGALIGAGIGAAGGAATGGYMDIQARRLRQELVGTGVQVQEMNGQVRLIMPSNITFATDSAVFQTSFNRVLDSVAKVIKEYNKTAVQIVGYTDNTGTVAYNNQLSLKRAQAVATYLQNRGVAANRLSVTGMGPNNPIASNATAAGREQNRRVEITLINLQ</sequence>
<dbReference type="Pfam" id="PF13441">
    <property type="entry name" value="Gly-zipper_YMGG"/>
    <property type="match status" value="1"/>
</dbReference>
<dbReference type="Proteomes" id="UP000824107">
    <property type="component" value="Unassembled WGS sequence"/>
</dbReference>
<evidence type="ECO:0000313" key="7">
    <source>
        <dbReference type="EMBL" id="HIU53125.1"/>
    </source>
</evidence>
<evidence type="ECO:0000256" key="2">
    <source>
        <dbReference type="ARBA" id="ARBA00023136"/>
    </source>
</evidence>
<evidence type="ECO:0000256" key="3">
    <source>
        <dbReference type="ARBA" id="ARBA00023237"/>
    </source>
</evidence>
<dbReference type="InterPro" id="IPR027367">
    <property type="entry name" value="Gly-zipper_YMGG"/>
</dbReference>